<evidence type="ECO:0000256" key="4">
    <source>
        <dbReference type="ARBA" id="ARBA00023163"/>
    </source>
</evidence>
<evidence type="ECO:0000256" key="3">
    <source>
        <dbReference type="ARBA" id="ARBA00023125"/>
    </source>
</evidence>
<evidence type="ECO:0000256" key="1">
    <source>
        <dbReference type="ARBA" id="ARBA00023015"/>
    </source>
</evidence>
<dbReference type="GO" id="GO:0003677">
    <property type="term" value="F:DNA binding"/>
    <property type="evidence" value="ECO:0007669"/>
    <property type="project" value="UniProtKB-KW"/>
</dbReference>
<organism evidence="7">
    <name type="scientific">[Ruminococcus] torques</name>
    <dbReference type="NCBI Taxonomy" id="33039"/>
    <lineage>
        <taxon>Bacteria</taxon>
        <taxon>Bacillati</taxon>
        <taxon>Bacillota</taxon>
        <taxon>Clostridia</taxon>
        <taxon>Lachnospirales</taxon>
        <taxon>Lachnospiraceae</taxon>
        <taxon>Mediterraneibacter</taxon>
    </lineage>
</organism>
<dbReference type="Pfam" id="PF04545">
    <property type="entry name" value="Sigma70_r4"/>
    <property type="match status" value="1"/>
</dbReference>
<dbReference type="PANTHER" id="PTHR30385">
    <property type="entry name" value="SIGMA FACTOR F FLAGELLAR"/>
    <property type="match status" value="1"/>
</dbReference>
<gene>
    <name evidence="7" type="primary">sigA_1</name>
    <name evidence="7" type="ORF">RTLFYP15_00567</name>
</gene>
<keyword evidence="2" id="KW-0731">Sigma factor</keyword>
<dbReference type="SUPFAM" id="SSF88946">
    <property type="entry name" value="Sigma2 domain of RNA polymerase sigma factors"/>
    <property type="match status" value="1"/>
</dbReference>
<dbReference type="GO" id="GO:0016987">
    <property type="term" value="F:sigma factor activity"/>
    <property type="evidence" value="ECO:0007669"/>
    <property type="project" value="UniProtKB-KW"/>
</dbReference>
<reference evidence="7" key="1">
    <citation type="submission" date="2019-11" db="EMBL/GenBank/DDBJ databases">
        <authorList>
            <person name="Feng L."/>
        </authorList>
    </citation>
    <scope>NUCLEOTIDE SEQUENCE</scope>
    <source>
        <strain evidence="7">RtorquesLFYP15</strain>
    </source>
</reference>
<dbReference type="GO" id="GO:0006352">
    <property type="term" value="P:DNA-templated transcription initiation"/>
    <property type="evidence" value="ECO:0007669"/>
    <property type="project" value="InterPro"/>
</dbReference>
<evidence type="ECO:0000256" key="2">
    <source>
        <dbReference type="ARBA" id="ARBA00023082"/>
    </source>
</evidence>
<dbReference type="RefSeq" id="WP_423248433.1">
    <property type="nucleotide sequence ID" value="NZ_CACRUQ010000005.1"/>
</dbReference>
<dbReference type="InterPro" id="IPR014284">
    <property type="entry name" value="RNA_pol_sigma-70_dom"/>
</dbReference>
<evidence type="ECO:0000259" key="6">
    <source>
        <dbReference type="Pfam" id="PF04545"/>
    </source>
</evidence>
<keyword evidence="1" id="KW-0805">Transcription regulation</keyword>
<dbReference type="NCBIfam" id="TIGR02937">
    <property type="entry name" value="sigma70-ECF"/>
    <property type="match status" value="1"/>
</dbReference>
<dbReference type="Gene3D" id="1.20.140.160">
    <property type="match status" value="1"/>
</dbReference>
<accession>A0A6N2Z014</accession>
<feature type="domain" description="RNA polymerase sigma-70 region 4" evidence="6">
    <location>
        <begin position="192"/>
        <end position="237"/>
    </location>
</feature>
<feature type="domain" description="RNA polymerase sigma-70 region 2" evidence="5">
    <location>
        <begin position="21"/>
        <end position="82"/>
    </location>
</feature>
<dbReference type="Pfam" id="PF04542">
    <property type="entry name" value="Sigma70_r2"/>
    <property type="match status" value="1"/>
</dbReference>
<dbReference type="InterPro" id="IPR007630">
    <property type="entry name" value="RNA_pol_sigma70_r4"/>
</dbReference>
<name>A0A6N2Z014_9FIRM</name>
<sequence>MSEAEMILLAQQGDEEALLCLYRKYLPLFKKLCRNRADYSNILDCDDLLQECFLALKLALKNYTFEHGTAFVTYLYTCTKRHLQKVMTSFSPLSRFQVSMILKIKQFREDYERQHGRSPEDGLIMHEFCISSDCLRELDVLKDLKAVSLDSPVGENGDCTLADLLPSETDLEERTIKKLSIVQLWGFLESCLLPEELKIIELLYLERQTFKNVAEMTGKTEAEIQTIQKRSLKKLRKKEKLKDYLQ</sequence>
<dbReference type="InterPro" id="IPR007627">
    <property type="entry name" value="RNA_pol_sigma70_r2"/>
</dbReference>
<evidence type="ECO:0000313" key="7">
    <source>
        <dbReference type="EMBL" id="VYT72684.1"/>
    </source>
</evidence>
<keyword evidence="4" id="KW-0804">Transcription</keyword>
<dbReference type="AlphaFoldDB" id="A0A6N2Z014"/>
<dbReference type="EMBL" id="CACRUQ010000005">
    <property type="protein sequence ID" value="VYT72684.1"/>
    <property type="molecule type" value="Genomic_DNA"/>
</dbReference>
<dbReference type="InterPro" id="IPR013325">
    <property type="entry name" value="RNA_pol_sigma_r2"/>
</dbReference>
<proteinExistence type="predicted"/>
<evidence type="ECO:0000259" key="5">
    <source>
        <dbReference type="Pfam" id="PF04542"/>
    </source>
</evidence>
<dbReference type="Gene3D" id="1.10.1740.10">
    <property type="match status" value="1"/>
</dbReference>
<protein>
    <submittedName>
        <fullName evidence="7">RNA polymerase sigma factor SigA</fullName>
    </submittedName>
</protein>
<dbReference type="SUPFAM" id="SSF88659">
    <property type="entry name" value="Sigma3 and sigma4 domains of RNA polymerase sigma factors"/>
    <property type="match status" value="2"/>
</dbReference>
<keyword evidence="3" id="KW-0238">DNA-binding</keyword>
<dbReference type="InterPro" id="IPR013324">
    <property type="entry name" value="RNA_pol_sigma_r3/r4-like"/>
</dbReference>